<keyword evidence="5" id="KW-0652">Protein synthesis inhibitor</keyword>
<dbReference type="GO" id="GO:0017148">
    <property type="term" value="P:negative regulation of translation"/>
    <property type="evidence" value="ECO:0007669"/>
    <property type="project" value="UniProtKB-KW"/>
</dbReference>
<dbReference type="EMBL" id="BNAT01000017">
    <property type="protein sequence ID" value="GHE31417.1"/>
    <property type="molecule type" value="Genomic_DNA"/>
</dbReference>
<dbReference type="Pfam" id="PF00161">
    <property type="entry name" value="RIP"/>
    <property type="match status" value="1"/>
</dbReference>
<evidence type="ECO:0000313" key="7">
    <source>
        <dbReference type="Proteomes" id="UP000603227"/>
    </source>
</evidence>
<evidence type="ECO:0000313" key="6">
    <source>
        <dbReference type="EMBL" id="GHE31417.1"/>
    </source>
</evidence>
<evidence type="ECO:0000256" key="4">
    <source>
        <dbReference type="ARBA" id="ARBA00022821"/>
    </source>
</evidence>
<organism evidence="6 7">
    <name type="scientific">Streptomyces capitiformicae</name>
    <dbReference type="NCBI Taxonomy" id="2014920"/>
    <lineage>
        <taxon>Bacteria</taxon>
        <taxon>Bacillati</taxon>
        <taxon>Actinomycetota</taxon>
        <taxon>Actinomycetes</taxon>
        <taxon>Kitasatosporales</taxon>
        <taxon>Streptomycetaceae</taxon>
        <taxon>Streptomyces</taxon>
    </lineage>
</organism>
<protein>
    <submittedName>
        <fullName evidence="6">Uncharacterized protein</fullName>
    </submittedName>
</protein>
<dbReference type="RefSeq" id="WP_189784487.1">
    <property type="nucleotide sequence ID" value="NZ_BNAT01000017.1"/>
</dbReference>
<proteinExistence type="predicted"/>
<name>A0A919DBC8_9ACTN</name>
<accession>A0A919DBC8</accession>
<keyword evidence="7" id="KW-1185">Reference proteome</keyword>
<dbReference type="AlphaFoldDB" id="A0A919DBC8"/>
<evidence type="ECO:0000256" key="5">
    <source>
        <dbReference type="ARBA" id="ARBA00023193"/>
    </source>
</evidence>
<dbReference type="PANTHER" id="PTHR33453">
    <property type="match status" value="1"/>
</dbReference>
<dbReference type="InterPro" id="IPR017989">
    <property type="entry name" value="Ribosome_inactivat_1/2"/>
</dbReference>
<dbReference type="SUPFAM" id="SSF56371">
    <property type="entry name" value="Ribosome inactivating proteins (RIP)"/>
    <property type="match status" value="1"/>
</dbReference>
<dbReference type="PRINTS" id="PR00396">
    <property type="entry name" value="SHIGARICIN"/>
</dbReference>
<reference evidence="6" key="1">
    <citation type="journal article" date="2014" name="Int. J. Syst. Evol. Microbiol.">
        <title>Complete genome sequence of Corynebacterium casei LMG S-19264T (=DSM 44701T), isolated from a smear-ripened cheese.</title>
        <authorList>
            <consortium name="US DOE Joint Genome Institute (JGI-PGF)"/>
            <person name="Walter F."/>
            <person name="Albersmeier A."/>
            <person name="Kalinowski J."/>
            <person name="Ruckert C."/>
        </authorList>
    </citation>
    <scope>NUCLEOTIDE SEQUENCE</scope>
    <source>
        <strain evidence="6">CGMCC 4.7403</strain>
    </source>
</reference>
<evidence type="ECO:0000256" key="2">
    <source>
        <dbReference type="ARBA" id="ARBA00022656"/>
    </source>
</evidence>
<dbReference type="Proteomes" id="UP000603227">
    <property type="component" value="Unassembled WGS sequence"/>
</dbReference>
<keyword evidence="3" id="KW-0378">Hydrolase</keyword>
<dbReference type="Gene3D" id="3.40.420.10">
    <property type="entry name" value="Ricin (A subunit), domain 1"/>
    <property type="match status" value="1"/>
</dbReference>
<comment type="catalytic activity">
    <reaction evidence="1">
        <text>Endohydrolysis of the N-glycosidic bond at one specific adenosine on the 28S rRNA.</text>
        <dbReference type="EC" id="3.2.2.22"/>
    </reaction>
</comment>
<keyword evidence="2" id="KW-0800">Toxin</keyword>
<keyword evidence="4" id="KW-0611">Plant defense</keyword>
<dbReference type="PROSITE" id="PS00275">
    <property type="entry name" value="SHIGA_RICIN"/>
    <property type="match status" value="1"/>
</dbReference>
<dbReference type="InterPro" id="IPR001574">
    <property type="entry name" value="Ribosome_inactivat_prot"/>
</dbReference>
<evidence type="ECO:0000256" key="1">
    <source>
        <dbReference type="ARBA" id="ARBA00000237"/>
    </source>
</evidence>
<sequence>MSTDIVVGCPPRGRRTRTTIATAGAVLLALFLTLLSPLGTAKAFAIDDANDVNWDISGGRNSYQQMINDVRGRVGDQILYGNGSPGTVRATERTADYFLVNVHDGPNLLTRIVINAQNLYVQGYYSPRDHTYHYTRDASLQDVNWLPSSSTEPNYAAKLPFSGSYAESDGLLAYGGQTRRDPMFATFPARDNANVLSDPNAANSRRAQALLWFVEAISEGARFNAISDRIINAWTDSWGYHFDADDERLVTSWQTIGDTFQQRLEGRPVAPPAPIGRYDFSTYANTAAIICLMLWWSPTS</sequence>
<evidence type="ECO:0000256" key="3">
    <source>
        <dbReference type="ARBA" id="ARBA00022801"/>
    </source>
</evidence>
<gene>
    <name evidence="6" type="ORF">GCM10017771_47790</name>
</gene>
<dbReference type="InterPro" id="IPR016138">
    <property type="entry name" value="Ribosome_inactivat_prot_sub1"/>
</dbReference>
<dbReference type="PANTHER" id="PTHR33453:SF34">
    <property type="entry name" value="RIBOSOME-INACTIVATING PROTEIN"/>
    <property type="match status" value="1"/>
</dbReference>
<comment type="caution">
    <text evidence="6">The sequence shown here is derived from an EMBL/GenBank/DDBJ whole genome shotgun (WGS) entry which is preliminary data.</text>
</comment>
<dbReference type="GO" id="GO:0030598">
    <property type="term" value="F:rRNA N-glycosylase activity"/>
    <property type="evidence" value="ECO:0007669"/>
    <property type="project" value="UniProtKB-EC"/>
</dbReference>
<dbReference type="GO" id="GO:0090729">
    <property type="term" value="F:toxin activity"/>
    <property type="evidence" value="ECO:0007669"/>
    <property type="project" value="UniProtKB-KW"/>
</dbReference>
<dbReference type="InterPro" id="IPR017988">
    <property type="entry name" value="Ribosome_inactivat_prot_CS"/>
</dbReference>
<reference evidence="6" key="2">
    <citation type="submission" date="2020-09" db="EMBL/GenBank/DDBJ databases">
        <authorList>
            <person name="Sun Q."/>
            <person name="Zhou Y."/>
        </authorList>
    </citation>
    <scope>NUCLEOTIDE SEQUENCE</scope>
    <source>
        <strain evidence="6">CGMCC 4.7403</strain>
    </source>
</reference>
<dbReference type="InterPro" id="IPR036041">
    <property type="entry name" value="Ribosome-inact_prot_sf"/>
</dbReference>